<keyword evidence="2" id="KW-1185">Reference proteome</keyword>
<sequence>MKSACDTNTNQDGNPVEDAKQHDAVKDAMDFLSEYLLDVWVKKFKRDMGEAIKQAVKIYVATMRSKAIFFVKWPGGNYDKDACKYDPDTTITFSRWGRYHFIKLRR</sequence>
<gene>
    <name evidence="1" type="ORF">M441DRAFT_42596</name>
</gene>
<protein>
    <submittedName>
        <fullName evidence="1">Uncharacterized protein</fullName>
    </submittedName>
</protein>
<reference evidence="1 2" key="1">
    <citation type="submission" date="2016-07" db="EMBL/GenBank/DDBJ databases">
        <title>Multiple horizontal gene transfer events from other fungi enriched the ability of initially mycotrophic Trichoderma (Ascomycota) to feed on dead plant biomass.</title>
        <authorList>
            <consortium name="DOE Joint Genome Institute"/>
            <person name="Aerts A."/>
            <person name="Atanasova L."/>
            <person name="Chenthamara K."/>
            <person name="Zhang J."/>
            <person name="Grujic M."/>
            <person name="Henrissat B."/>
            <person name="Kuo A."/>
            <person name="Salamov A."/>
            <person name="Lipzen A."/>
            <person name="Labutti K."/>
            <person name="Barry K."/>
            <person name="Miao Y."/>
            <person name="Rahimi M.J."/>
            <person name="Shen Q."/>
            <person name="Grigoriev I.V."/>
            <person name="Kubicek C.P."/>
            <person name="Druzhinina I.S."/>
        </authorList>
    </citation>
    <scope>NUCLEOTIDE SEQUENCE [LARGE SCALE GENOMIC DNA]</scope>
    <source>
        <strain evidence="1 2">CBS 433.97</strain>
    </source>
</reference>
<dbReference type="STRING" id="1042311.A0A2T3ZPV6"/>
<dbReference type="EMBL" id="KZ679256">
    <property type="protein sequence ID" value="PTB46850.1"/>
    <property type="molecule type" value="Genomic_DNA"/>
</dbReference>
<proteinExistence type="predicted"/>
<dbReference type="AlphaFoldDB" id="A0A2T3ZPV6"/>
<name>A0A2T3ZPV6_TRIA4</name>
<dbReference type="Proteomes" id="UP000240493">
    <property type="component" value="Unassembled WGS sequence"/>
</dbReference>
<evidence type="ECO:0000313" key="1">
    <source>
        <dbReference type="EMBL" id="PTB46850.1"/>
    </source>
</evidence>
<organism evidence="1 2">
    <name type="scientific">Trichoderma asperellum (strain ATCC 204424 / CBS 433.97 / NBRC 101777)</name>
    <dbReference type="NCBI Taxonomy" id="1042311"/>
    <lineage>
        <taxon>Eukaryota</taxon>
        <taxon>Fungi</taxon>
        <taxon>Dikarya</taxon>
        <taxon>Ascomycota</taxon>
        <taxon>Pezizomycotina</taxon>
        <taxon>Sordariomycetes</taxon>
        <taxon>Hypocreomycetidae</taxon>
        <taxon>Hypocreales</taxon>
        <taxon>Hypocreaceae</taxon>
        <taxon>Trichoderma</taxon>
    </lineage>
</organism>
<accession>A0A2T3ZPV6</accession>
<evidence type="ECO:0000313" key="2">
    <source>
        <dbReference type="Proteomes" id="UP000240493"/>
    </source>
</evidence>